<feature type="region of interest" description="Disordered" evidence="1">
    <location>
        <begin position="16"/>
        <end position="41"/>
    </location>
</feature>
<evidence type="ECO:0000313" key="2">
    <source>
        <dbReference type="EMBL" id="KAH3871980.1"/>
    </source>
</evidence>
<sequence>MTHIGLLTKFGITDKEREKRQAEREAELQVERERPELKDQRGKAELQFEAKMREIEHSSVMELEQLRHYSITEDSKTHVLSSLKVKVPKLPNFEKKNDNMDSNVVFAFLKGKALDVYSQLPRDDASNYDLLKTALLERFEVTEEGF</sequence>
<name>A0A9D4RMR3_DREPO</name>
<reference evidence="2" key="1">
    <citation type="journal article" date="2019" name="bioRxiv">
        <title>The Genome of the Zebra Mussel, Dreissena polymorpha: A Resource for Invasive Species Research.</title>
        <authorList>
            <person name="McCartney M.A."/>
            <person name="Auch B."/>
            <person name="Kono T."/>
            <person name="Mallez S."/>
            <person name="Zhang Y."/>
            <person name="Obille A."/>
            <person name="Becker A."/>
            <person name="Abrahante J.E."/>
            <person name="Garbe J."/>
            <person name="Badalamenti J.P."/>
            <person name="Herman A."/>
            <person name="Mangelson H."/>
            <person name="Liachko I."/>
            <person name="Sullivan S."/>
            <person name="Sone E.D."/>
            <person name="Koren S."/>
            <person name="Silverstein K.A.T."/>
            <person name="Beckman K.B."/>
            <person name="Gohl D.M."/>
        </authorList>
    </citation>
    <scope>NUCLEOTIDE SEQUENCE</scope>
    <source>
        <strain evidence="2">Duluth1</strain>
        <tissue evidence="2">Whole animal</tissue>
    </source>
</reference>
<keyword evidence="3" id="KW-1185">Reference proteome</keyword>
<dbReference type="Proteomes" id="UP000828390">
    <property type="component" value="Unassembled WGS sequence"/>
</dbReference>
<accession>A0A9D4RMR3</accession>
<reference evidence="2" key="2">
    <citation type="submission" date="2020-11" db="EMBL/GenBank/DDBJ databases">
        <authorList>
            <person name="McCartney M.A."/>
            <person name="Auch B."/>
            <person name="Kono T."/>
            <person name="Mallez S."/>
            <person name="Becker A."/>
            <person name="Gohl D.M."/>
            <person name="Silverstein K.A.T."/>
            <person name="Koren S."/>
            <person name="Bechman K.B."/>
            <person name="Herman A."/>
            <person name="Abrahante J.E."/>
            <person name="Garbe J."/>
        </authorList>
    </citation>
    <scope>NUCLEOTIDE SEQUENCE</scope>
    <source>
        <strain evidence="2">Duluth1</strain>
        <tissue evidence="2">Whole animal</tissue>
    </source>
</reference>
<evidence type="ECO:0000313" key="3">
    <source>
        <dbReference type="Proteomes" id="UP000828390"/>
    </source>
</evidence>
<proteinExistence type="predicted"/>
<dbReference type="AlphaFoldDB" id="A0A9D4RMR3"/>
<evidence type="ECO:0000256" key="1">
    <source>
        <dbReference type="SAM" id="MobiDB-lite"/>
    </source>
</evidence>
<comment type="caution">
    <text evidence="2">The sequence shown here is derived from an EMBL/GenBank/DDBJ whole genome shotgun (WGS) entry which is preliminary data.</text>
</comment>
<protein>
    <submittedName>
        <fullName evidence="2">Uncharacterized protein</fullName>
    </submittedName>
</protein>
<organism evidence="2 3">
    <name type="scientific">Dreissena polymorpha</name>
    <name type="common">Zebra mussel</name>
    <name type="synonym">Mytilus polymorpha</name>
    <dbReference type="NCBI Taxonomy" id="45954"/>
    <lineage>
        <taxon>Eukaryota</taxon>
        <taxon>Metazoa</taxon>
        <taxon>Spiralia</taxon>
        <taxon>Lophotrochozoa</taxon>
        <taxon>Mollusca</taxon>
        <taxon>Bivalvia</taxon>
        <taxon>Autobranchia</taxon>
        <taxon>Heteroconchia</taxon>
        <taxon>Euheterodonta</taxon>
        <taxon>Imparidentia</taxon>
        <taxon>Neoheterodontei</taxon>
        <taxon>Myida</taxon>
        <taxon>Dreissenoidea</taxon>
        <taxon>Dreissenidae</taxon>
        <taxon>Dreissena</taxon>
    </lineage>
</organism>
<gene>
    <name evidence="2" type="ORF">DPMN_035195</name>
</gene>
<dbReference type="EMBL" id="JAIWYP010000002">
    <property type="protein sequence ID" value="KAH3871980.1"/>
    <property type="molecule type" value="Genomic_DNA"/>
</dbReference>